<comment type="subcellular location">
    <subcellularLocation>
        <location evidence="1">Nucleus</location>
    </subcellularLocation>
</comment>
<accession>A0A811A9H4</accession>
<dbReference type="InterPro" id="IPR009071">
    <property type="entry name" value="HMG_box_dom"/>
</dbReference>
<evidence type="ECO:0000256" key="7">
    <source>
        <dbReference type="SAM" id="MobiDB-lite"/>
    </source>
</evidence>
<dbReference type="InterPro" id="IPR017386">
    <property type="entry name" value="SOX-12/11/4"/>
</dbReference>
<dbReference type="GO" id="GO:0007420">
    <property type="term" value="P:brain development"/>
    <property type="evidence" value="ECO:0007669"/>
    <property type="project" value="TreeGrafter"/>
</dbReference>
<sequence>MVPQQNTRDIMLDEGANASSDQFGSQVVNPTSLTPYSDATNCKKTTNHIKRPMNAFMVWSQIERRKISEVSPEMHNAEISKRLGKRWKTLSDEERQPYIEEAERLRVLHMQEYPDYKYRPRKKAKPTTGKVEHGKVTKPSPKNSRADKGKKTAKAVAHLSVASTNSESAVNSSNKLKLKLTIDRKFKESIKASKQVPVSSCQLTPPAKVPSSPSVYTPPTPESASFYGEEGYEAPAASPHQEPLKVQPPVHRQADSQPEGSSLADLDNLTDVLQIPSNWHLDLGTLDLGKLTDTDFSFDIQGSANGSHFEFPDYATAEVSEMIGLENDWLETSLGSLISTQ</sequence>
<evidence type="ECO:0000256" key="1">
    <source>
        <dbReference type="ARBA" id="ARBA00004123"/>
    </source>
</evidence>
<dbReference type="InterPro" id="IPR050140">
    <property type="entry name" value="SRY-related_HMG-box_TF-like"/>
</dbReference>
<dbReference type="PROSITE" id="PS50118">
    <property type="entry name" value="HMG_BOX_2"/>
    <property type="match status" value="1"/>
</dbReference>
<keyword evidence="2" id="KW-0805">Transcription regulation</keyword>
<protein>
    <submittedName>
        <fullName evidence="9">Transcription factor SoxC</fullName>
    </submittedName>
</protein>
<dbReference type="PANTHER" id="PTHR10270">
    <property type="entry name" value="SOX TRANSCRIPTION FACTOR"/>
    <property type="match status" value="1"/>
</dbReference>
<evidence type="ECO:0000256" key="5">
    <source>
        <dbReference type="ARBA" id="ARBA00023242"/>
    </source>
</evidence>
<dbReference type="PANTHER" id="PTHR10270:SF323">
    <property type="entry name" value="TRANSCRIPTION FACTOR SOX-14-RELATED"/>
    <property type="match status" value="1"/>
</dbReference>
<dbReference type="CDD" id="cd22029">
    <property type="entry name" value="HMG-box_SoxC"/>
    <property type="match status" value="1"/>
</dbReference>
<keyword evidence="5 6" id="KW-0539">Nucleus</keyword>
<evidence type="ECO:0000256" key="3">
    <source>
        <dbReference type="ARBA" id="ARBA00023125"/>
    </source>
</evidence>
<dbReference type="GO" id="GO:0000122">
    <property type="term" value="P:negative regulation of transcription by RNA polymerase II"/>
    <property type="evidence" value="ECO:0007669"/>
    <property type="project" value="TreeGrafter"/>
</dbReference>
<evidence type="ECO:0000256" key="2">
    <source>
        <dbReference type="ARBA" id="ARBA00023015"/>
    </source>
</evidence>
<dbReference type="EMBL" id="LC613012">
    <property type="protein sequence ID" value="BCT36464.1"/>
    <property type="molecule type" value="mRNA"/>
</dbReference>
<dbReference type="Pfam" id="PF00505">
    <property type="entry name" value="HMG_box"/>
    <property type="match status" value="1"/>
</dbReference>
<dbReference type="SUPFAM" id="SSF47095">
    <property type="entry name" value="HMG-box"/>
    <property type="match status" value="1"/>
</dbReference>
<dbReference type="SMART" id="SM00398">
    <property type="entry name" value="HMG"/>
    <property type="match status" value="1"/>
</dbReference>
<dbReference type="GO" id="GO:0001228">
    <property type="term" value="F:DNA-binding transcription activator activity, RNA polymerase II-specific"/>
    <property type="evidence" value="ECO:0007669"/>
    <property type="project" value="TreeGrafter"/>
</dbReference>
<feature type="DNA-binding region" description="HMG box" evidence="6">
    <location>
        <begin position="49"/>
        <end position="117"/>
    </location>
</feature>
<evidence type="ECO:0000313" key="9">
    <source>
        <dbReference type="EMBL" id="BCT36464.1"/>
    </source>
</evidence>
<feature type="region of interest" description="Disordered" evidence="7">
    <location>
        <begin position="193"/>
        <end position="264"/>
    </location>
</feature>
<gene>
    <name evidence="9" type="primary">SoxC</name>
</gene>
<dbReference type="PIRSF" id="PIRSF038098">
    <property type="entry name" value="SOX-12/11/4a"/>
    <property type="match status" value="1"/>
</dbReference>
<dbReference type="Gene3D" id="1.10.30.10">
    <property type="entry name" value="High mobility group box domain"/>
    <property type="match status" value="1"/>
</dbReference>
<keyword evidence="4" id="KW-0804">Transcription</keyword>
<dbReference type="AlphaFoldDB" id="A0A811A9H4"/>
<dbReference type="FunFam" id="1.10.30.10:FF:000007">
    <property type="entry name" value="Transcription factor SOX"/>
    <property type="match status" value="1"/>
</dbReference>
<proteinExistence type="evidence at transcript level"/>
<keyword evidence="3 6" id="KW-0238">DNA-binding</keyword>
<name>A0A811A9H4_HALDH</name>
<dbReference type="GO" id="GO:0000978">
    <property type="term" value="F:RNA polymerase II cis-regulatory region sequence-specific DNA binding"/>
    <property type="evidence" value="ECO:0007669"/>
    <property type="project" value="TreeGrafter"/>
</dbReference>
<feature type="domain" description="HMG box" evidence="8">
    <location>
        <begin position="49"/>
        <end position="117"/>
    </location>
</feature>
<reference evidence="9" key="1">
    <citation type="submission" date="2021-03" db="EMBL/GenBank/DDBJ databases">
        <title>Expression of four Sox genes during wound healing in Pacific abalone, Haliotis discus hannai.</title>
        <authorList>
            <person name="Furukawa F."/>
            <person name="Doshimo Y."/>
            <person name="Sodeyama G."/>
            <person name="Adachi K."/>
            <person name="Mori K."/>
            <person name="Mori Y."/>
            <person name="Inadama R."/>
            <person name="Koyama M."/>
            <person name="Funayama S."/>
            <person name="Furukawa S."/>
            <person name="Moriyama S."/>
            <person name="Kimura S."/>
            <person name="Kaneko T."/>
            <person name="Okumura S."/>
        </authorList>
    </citation>
    <scope>NUCLEOTIDE SEQUENCE</scope>
    <source>
        <strain evidence="9">Hdisha_OfuKita_2017_MK</strain>
        <tissue evidence="9">Whole body</tissue>
    </source>
</reference>
<evidence type="ECO:0000256" key="4">
    <source>
        <dbReference type="ARBA" id="ARBA00023163"/>
    </source>
</evidence>
<evidence type="ECO:0000259" key="8">
    <source>
        <dbReference type="PROSITE" id="PS50118"/>
    </source>
</evidence>
<organism evidence="9">
    <name type="scientific">Haliotis discus hannai</name>
    <name type="common">Japanese abalone</name>
    <dbReference type="NCBI Taxonomy" id="42344"/>
    <lineage>
        <taxon>Eukaryota</taxon>
        <taxon>Metazoa</taxon>
        <taxon>Spiralia</taxon>
        <taxon>Lophotrochozoa</taxon>
        <taxon>Mollusca</taxon>
        <taxon>Gastropoda</taxon>
        <taxon>Vetigastropoda</taxon>
        <taxon>Lepetellida</taxon>
        <taxon>Haliotoidea</taxon>
        <taxon>Haliotidae</taxon>
        <taxon>Haliotis</taxon>
    </lineage>
</organism>
<evidence type="ECO:0000256" key="6">
    <source>
        <dbReference type="PROSITE-ProRule" id="PRU00267"/>
    </source>
</evidence>
<dbReference type="InterPro" id="IPR036910">
    <property type="entry name" value="HMG_box_dom_sf"/>
</dbReference>
<feature type="region of interest" description="Disordered" evidence="7">
    <location>
        <begin position="116"/>
        <end position="154"/>
    </location>
</feature>
<dbReference type="GO" id="GO:0005634">
    <property type="term" value="C:nucleus"/>
    <property type="evidence" value="ECO:0007669"/>
    <property type="project" value="UniProtKB-SubCell"/>
</dbReference>
<dbReference type="GO" id="GO:0030182">
    <property type="term" value="P:neuron differentiation"/>
    <property type="evidence" value="ECO:0007669"/>
    <property type="project" value="TreeGrafter"/>
</dbReference>